<dbReference type="InterPro" id="IPR005049">
    <property type="entry name" value="STL-like"/>
</dbReference>
<sequence>MQTLREKFSTHTEDKKKKNCFHWRVFRFGILFLISVLLILLAYAFKSEADEENEASGKAKFIANSTLLDGNNSRKAVFDINDIITHDKWLVLQPGEGNSLSEEARKSLTCAVIEASFDQGWRPLILAEQSACCSKPRCVLLHSEKRARLPYDTRRFLENFGAMNEENVHLQRNLAYLFAIQHGARFVMDWYLDDHDMAIIEDYPNRSLQLLQSTTLDISLGLVMESLSETPLFAVSPRPTRRLYNPHSHFGRPNLWPAGYQPPIQRNLLHNLRKGPHLPWVSDTQYSRIRNYSKIETFSKQRYRVCEIRPPSIEQFLNQPEERSLDEAAPPVTLPSDTLSLASSKITIYSGDALWALALLPNTAAKIPYQMTRTLWNYPLVANIAAGIKVSLSPLSSTGVLYPPSSEETKIASAELTNAVMRWRCNSRSILSCIVLLSHELGPKFSTNSSGLLSNWASDLKRLRYLEPPVVPLRRGGMQTPCLGHHGLGGVTFQPTTHELANTSPAKRRERQRQMDQHYEPHFKLLEWMSRLNSTHHSNKSGSTEETAAEEKPVVVEQIELVPLTDAKPDTVNVLQKEIVEEMCRGFSSMLPIVPKNHFDKTLLVVAFDNDEVYEQLPMIDVIYRTHFRNILYCGYPHASLNTYVHKLQLENRTISYLPASTPGYECLVGAMEMEYHVEGYLLASAHSLLLPESLKDLDRNEFWYGSDENDVLISKSTWRQVDPGGKKIPRIMTSVVQALRFVAHLVGVHEDEQHHSQDGETGEDDHMHSSEETPQSQSNKTVAEVAPAEETENFELHLHAERVSPLTNLTDVYSTFEAGVTEETVFVPTEEPSKVSTTTAELRVQEDNNKTVIDFVSIDHEERLPTENSTYTSKVEEPKLEEKEGDSIFAEYDATSPVVFEPISETPQSELELNVSEPHEAHPEYLDVKTHQVYNLSLPDEGPGHTLINPVEDDKDLESSNNYAKRTAEAAVNRTRRKATLDPQILLQENHIVESAFEHIAELIGLVLSKLQSEPDASPSLPFQLYQHNSMRLDPREFKHLRCGGDHVPSFYANKELCTSLRLFFTNIDRLYRTQGGFLPSYNHYPVYYVPVGQQKAFYLLANVFLQFGVPEQVAVPLVLHGLANERVHRLKRTYFGSDTPAVVEPSYPLFDESANYLFPVYLQRDLHGDKKLQVIFCLKYLYSILS</sequence>
<evidence type="ECO:0000313" key="3">
    <source>
        <dbReference type="EMBL" id="CAB3366203.1"/>
    </source>
</evidence>
<feature type="transmembrane region" description="Helical" evidence="2">
    <location>
        <begin position="25"/>
        <end position="45"/>
    </location>
</feature>
<reference evidence="3 4" key="1">
    <citation type="submission" date="2020-04" db="EMBL/GenBank/DDBJ databases">
        <authorList>
            <person name="Alioto T."/>
            <person name="Alioto T."/>
            <person name="Gomez Garrido J."/>
        </authorList>
    </citation>
    <scope>NUCLEOTIDE SEQUENCE [LARGE SCALE GENOMIC DNA]</scope>
</reference>
<keyword evidence="2" id="KW-0472">Membrane</keyword>
<dbReference type="AlphaFoldDB" id="A0A8S1CLS6"/>
<protein>
    <submittedName>
        <fullName evidence="3">Uncharacterized protein</fullName>
    </submittedName>
</protein>
<evidence type="ECO:0000256" key="1">
    <source>
        <dbReference type="SAM" id="MobiDB-lite"/>
    </source>
</evidence>
<organism evidence="3 4">
    <name type="scientific">Cloeon dipterum</name>
    <dbReference type="NCBI Taxonomy" id="197152"/>
    <lineage>
        <taxon>Eukaryota</taxon>
        <taxon>Metazoa</taxon>
        <taxon>Ecdysozoa</taxon>
        <taxon>Arthropoda</taxon>
        <taxon>Hexapoda</taxon>
        <taxon>Insecta</taxon>
        <taxon>Pterygota</taxon>
        <taxon>Palaeoptera</taxon>
        <taxon>Ephemeroptera</taxon>
        <taxon>Pisciforma</taxon>
        <taxon>Baetidae</taxon>
        <taxon>Cloeon</taxon>
    </lineage>
</organism>
<evidence type="ECO:0000313" key="4">
    <source>
        <dbReference type="Proteomes" id="UP000494165"/>
    </source>
</evidence>
<keyword evidence="2" id="KW-1133">Transmembrane helix</keyword>
<dbReference type="PANTHER" id="PTHR31362">
    <property type="entry name" value="GLYCOSYLTRANSFERASE STELLO1-RELATED"/>
    <property type="match status" value="1"/>
</dbReference>
<proteinExistence type="predicted"/>
<dbReference type="EMBL" id="CADEPI010000024">
    <property type="protein sequence ID" value="CAB3366203.1"/>
    <property type="molecule type" value="Genomic_DNA"/>
</dbReference>
<keyword evidence="2" id="KW-0812">Transmembrane</keyword>
<dbReference type="OrthoDB" id="6346751at2759"/>
<evidence type="ECO:0000256" key="2">
    <source>
        <dbReference type="SAM" id="Phobius"/>
    </source>
</evidence>
<gene>
    <name evidence="3" type="ORF">CLODIP_2_CD01526</name>
</gene>
<feature type="compositionally biased region" description="Basic and acidic residues" evidence="1">
    <location>
        <begin position="750"/>
        <end position="772"/>
    </location>
</feature>
<dbReference type="PANTHER" id="PTHR31362:SF0">
    <property type="entry name" value="EXOSTOSIN DOMAIN-CONTAINING PROTEIN-RELATED"/>
    <property type="match status" value="1"/>
</dbReference>
<dbReference type="Proteomes" id="UP000494165">
    <property type="component" value="Unassembled WGS sequence"/>
</dbReference>
<name>A0A8S1CLS6_9INSE</name>
<keyword evidence="4" id="KW-1185">Reference proteome</keyword>
<comment type="caution">
    <text evidence="3">The sequence shown here is derived from an EMBL/GenBank/DDBJ whole genome shotgun (WGS) entry which is preliminary data.</text>
</comment>
<accession>A0A8S1CLS6</accession>
<feature type="region of interest" description="Disordered" evidence="1">
    <location>
        <begin position="750"/>
        <end position="787"/>
    </location>
</feature>